<protein>
    <submittedName>
        <fullName evidence="9">ABC transporter permease</fullName>
    </submittedName>
</protein>
<dbReference type="Pfam" id="PF00528">
    <property type="entry name" value="BPD_transp_1"/>
    <property type="match status" value="1"/>
</dbReference>
<dbReference type="PROSITE" id="PS50928">
    <property type="entry name" value="ABC_TM1"/>
    <property type="match status" value="1"/>
</dbReference>
<keyword evidence="5 7" id="KW-1133">Transmembrane helix</keyword>
<evidence type="ECO:0000256" key="5">
    <source>
        <dbReference type="ARBA" id="ARBA00022989"/>
    </source>
</evidence>
<dbReference type="CDD" id="cd06261">
    <property type="entry name" value="TM_PBP2"/>
    <property type="match status" value="1"/>
</dbReference>
<dbReference type="EMBL" id="JABURY010000015">
    <property type="protein sequence ID" value="MBC9130931.1"/>
    <property type="molecule type" value="Genomic_DNA"/>
</dbReference>
<sequence length="226" mass="24497">MGDFFYHYFPNVFDMREEILKSTIDTIYMTFFSGLAGGFLGIVLALLLVATKPDGVLEQAKVHSFLDKFINLFRSIPFVILLSLLTPVTRLIVGKTIGLDAALVPLIIGFAPFFARQIQNALLEVDEGIVEAAKAMGSSPYEIFVHVYLKEGLAAIIRASAVSIISLIGLTTMAGAVGAGGLGTLAVKKGHEGFKDDISIVCTLIILLLVFFTQWVCNSLIKKVSH</sequence>
<evidence type="ECO:0000256" key="6">
    <source>
        <dbReference type="ARBA" id="ARBA00023136"/>
    </source>
</evidence>
<evidence type="ECO:0000256" key="1">
    <source>
        <dbReference type="ARBA" id="ARBA00004651"/>
    </source>
</evidence>
<feature type="transmembrane region" description="Helical" evidence="7">
    <location>
        <begin position="198"/>
        <end position="221"/>
    </location>
</feature>
<name>A0ABR7QXH5_9GAMM</name>
<dbReference type="InterPro" id="IPR051322">
    <property type="entry name" value="AA_ABC_Transporter_Permease"/>
</dbReference>
<keyword evidence="2 7" id="KW-0813">Transport</keyword>
<evidence type="ECO:0000256" key="2">
    <source>
        <dbReference type="ARBA" id="ARBA00022448"/>
    </source>
</evidence>
<keyword evidence="6 7" id="KW-0472">Membrane</keyword>
<comment type="caution">
    <text evidence="9">The sequence shown here is derived from an EMBL/GenBank/DDBJ whole genome shotgun (WGS) entry which is preliminary data.</text>
</comment>
<dbReference type="Proteomes" id="UP000651208">
    <property type="component" value="Unassembled WGS sequence"/>
</dbReference>
<organism evidence="9 10">
    <name type="scientific">Frischella japonica</name>
    <dbReference type="NCBI Taxonomy" id="2741544"/>
    <lineage>
        <taxon>Bacteria</taxon>
        <taxon>Pseudomonadati</taxon>
        <taxon>Pseudomonadota</taxon>
        <taxon>Gammaproteobacteria</taxon>
        <taxon>Orbales</taxon>
        <taxon>Orbaceae</taxon>
        <taxon>Frischella</taxon>
    </lineage>
</organism>
<dbReference type="PANTHER" id="PTHR30450">
    <property type="entry name" value="ABC TRANSPORTER PERMEASE"/>
    <property type="match status" value="1"/>
</dbReference>
<evidence type="ECO:0000313" key="9">
    <source>
        <dbReference type="EMBL" id="MBC9130931.1"/>
    </source>
</evidence>
<dbReference type="Gene3D" id="1.10.3720.10">
    <property type="entry name" value="MetI-like"/>
    <property type="match status" value="1"/>
</dbReference>
<dbReference type="InterPro" id="IPR000515">
    <property type="entry name" value="MetI-like"/>
</dbReference>
<feature type="transmembrane region" description="Helical" evidence="7">
    <location>
        <begin position="27"/>
        <end position="50"/>
    </location>
</feature>
<comment type="subcellular location">
    <subcellularLocation>
        <location evidence="1 7">Cell membrane</location>
        <topology evidence="1 7">Multi-pass membrane protein</topology>
    </subcellularLocation>
</comment>
<dbReference type="SUPFAM" id="SSF161098">
    <property type="entry name" value="MetI-like"/>
    <property type="match status" value="1"/>
</dbReference>
<feature type="transmembrane region" description="Helical" evidence="7">
    <location>
        <begin position="97"/>
        <end position="115"/>
    </location>
</feature>
<feature type="transmembrane region" description="Helical" evidence="7">
    <location>
        <begin position="155"/>
        <end position="178"/>
    </location>
</feature>
<keyword evidence="4 7" id="KW-0812">Transmembrane</keyword>
<reference evidence="9 10" key="1">
    <citation type="submission" date="2020-06" db="EMBL/GenBank/DDBJ databases">
        <title>Frischella cerana isolated from Apis cerana gut homogenate.</title>
        <authorList>
            <person name="Wolter L.A."/>
            <person name="Suenami S."/>
            <person name="Miyazaki R."/>
        </authorList>
    </citation>
    <scope>NUCLEOTIDE SEQUENCE [LARGE SCALE GENOMIC DNA]</scope>
    <source>
        <strain evidence="9 10">Ac13</strain>
    </source>
</reference>
<proteinExistence type="inferred from homology"/>
<keyword evidence="3" id="KW-1003">Cell membrane</keyword>
<feature type="transmembrane region" description="Helical" evidence="7">
    <location>
        <begin position="71"/>
        <end position="91"/>
    </location>
</feature>
<dbReference type="RefSeq" id="WP_187755373.1">
    <property type="nucleotide sequence ID" value="NZ_JABURY010000015.1"/>
</dbReference>
<evidence type="ECO:0000259" key="8">
    <source>
        <dbReference type="PROSITE" id="PS50928"/>
    </source>
</evidence>
<evidence type="ECO:0000313" key="10">
    <source>
        <dbReference type="Proteomes" id="UP000651208"/>
    </source>
</evidence>
<gene>
    <name evidence="9" type="ORF">FcAc13_06360</name>
</gene>
<evidence type="ECO:0000256" key="7">
    <source>
        <dbReference type="RuleBase" id="RU363032"/>
    </source>
</evidence>
<accession>A0ABR7QXH5</accession>
<evidence type="ECO:0000256" key="4">
    <source>
        <dbReference type="ARBA" id="ARBA00022692"/>
    </source>
</evidence>
<feature type="domain" description="ABC transmembrane type-1" evidence="8">
    <location>
        <begin position="23"/>
        <end position="217"/>
    </location>
</feature>
<evidence type="ECO:0000256" key="3">
    <source>
        <dbReference type="ARBA" id="ARBA00022475"/>
    </source>
</evidence>
<keyword evidence="10" id="KW-1185">Reference proteome</keyword>
<dbReference type="InterPro" id="IPR035906">
    <property type="entry name" value="MetI-like_sf"/>
</dbReference>
<comment type="similarity">
    <text evidence="7">Belongs to the binding-protein-dependent transport system permease family.</text>
</comment>
<dbReference type="PANTHER" id="PTHR30450:SF1">
    <property type="entry name" value="D-METHIONINE TRANSPORT SYSTEM PERMEASE PROTEIN METI-RELATED"/>
    <property type="match status" value="1"/>
</dbReference>